<keyword evidence="6" id="KW-0472">Membrane</keyword>
<dbReference type="InterPro" id="IPR009388">
    <property type="entry name" value="PSII_PsbY"/>
</dbReference>
<keyword evidence="3" id="KW-0812">Transmembrane</keyword>
<keyword evidence="4" id="KW-1133">Transmembrane helix</keyword>
<reference evidence="9" key="1">
    <citation type="journal article" date="2012" name="Nature">
        <title>Algal genomes reveal evolutionary mosaicism and the fate of nucleomorphs.</title>
        <authorList>
            <consortium name="DOE Joint Genome Institute"/>
            <person name="Curtis B.A."/>
            <person name="Tanifuji G."/>
            <person name="Burki F."/>
            <person name="Gruber A."/>
            <person name="Irimia M."/>
            <person name="Maruyama S."/>
            <person name="Arias M.C."/>
            <person name="Ball S.G."/>
            <person name="Gile G.H."/>
            <person name="Hirakawa Y."/>
            <person name="Hopkins J.F."/>
            <person name="Kuo A."/>
            <person name="Rensing S.A."/>
            <person name="Schmutz J."/>
            <person name="Symeonidi A."/>
            <person name="Elias M."/>
            <person name="Eveleigh R.J."/>
            <person name="Herman E.K."/>
            <person name="Klute M.J."/>
            <person name="Nakayama T."/>
            <person name="Obornik M."/>
            <person name="Reyes-Prieto A."/>
            <person name="Armbrust E.V."/>
            <person name="Aves S.J."/>
            <person name="Beiko R.G."/>
            <person name="Coutinho P."/>
            <person name="Dacks J.B."/>
            <person name="Durnford D.G."/>
            <person name="Fast N.M."/>
            <person name="Green B.R."/>
            <person name="Grisdale C.J."/>
            <person name="Hempel F."/>
            <person name="Henrissat B."/>
            <person name="Hoppner M.P."/>
            <person name="Ishida K."/>
            <person name="Kim E."/>
            <person name="Koreny L."/>
            <person name="Kroth P.G."/>
            <person name="Liu Y."/>
            <person name="Malik S.B."/>
            <person name="Maier U.G."/>
            <person name="McRose D."/>
            <person name="Mock T."/>
            <person name="Neilson J.A."/>
            <person name="Onodera N.T."/>
            <person name="Poole A.M."/>
            <person name="Pritham E.J."/>
            <person name="Richards T.A."/>
            <person name="Rocap G."/>
            <person name="Roy S.W."/>
            <person name="Sarai C."/>
            <person name="Schaack S."/>
            <person name="Shirato S."/>
            <person name="Slamovits C.H."/>
            <person name="Spencer D.F."/>
            <person name="Suzuki S."/>
            <person name="Worden A.Z."/>
            <person name="Zauner S."/>
            <person name="Barry K."/>
            <person name="Bell C."/>
            <person name="Bharti A.K."/>
            <person name="Crow J.A."/>
            <person name="Grimwood J."/>
            <person name="Kramer R."/>
            <person name="Lindquist E."/>
            <person name="Lucas S."/>
            <person name="Salamov A."/>
            <person name="McFadden G.I."/>
            <person name="Lane C.E."/>
            <person name="Keeling P.J."/>
            <person name="Gray M.W."/>
            <person name="Grigoriev I.V."/>
            <person name="Archibald J.M."/>
        </authorList>
    </citation>
    <scope>NUCLEOTIDE SEQUENCE</scope>
    <source>
        <strain evidence="9">CCMP2712</strain>
    </source>
</reference>
<comment type="subcellular location">
    <subcellularLocation>
        <location evidence="1">Membrane</location>
    </subcellularLocation>
</comment>
<evidence type="ECO:0008006" key="10">
    <source>
        <dbReference type="Google" id="ProtNLM"/>
    </source>
</evidence>
<keyword evidence="9" id="KW-1185">Reference proteome</keyword>
<dbReference type="GO" id="GO:0009523">
    <property type="term" value="C:photosystem II"/>
    <property type="evidence" value="ECO:0007669"/>
    <property type="project" value="UniProtKB-KW"/>
</dbReference>
<sequence length="37" mass="4094">MDMRLLIVLLPVLAAASWAGFNIARIALRQLSRLGSR</sequence>
<evidence type="ECO:0000256" key="6">
    <source>
        <dbReference type="ARBA" id="ARBA00023136"/>
    </source>
</evidence>
<keyword evidence="7" id="KW-0604">Photosystem II</keyword>
<evidence type="ECO:0000256" key="5">
    <source>
        <dbReference type="ARBA" id="ARBA00023078"/>
    </source>
</evidence>
<reference evidence="8" key="3">
    <citation type="submission" date="2015-06" db="UniProtKB">
        <authorList>
            <consortium name="EnsemblProtists"/>
        </authorList>
    </citation>
    <scope>IDENTIFICATION</scope>
</reference>
<dbReference type="HAMAP" id="MF_00717">
    <property type="entry name" value="PSII_PsbY"/>
    <property type="match status" value="1"/>
</dbReference>
<evidence type="ECO:0000313" key="8">
    <source>
        <dbReference type="EnsemblProtists" id="AAC35618"/>
    </source>
</evidence>
<accession>A0A0C3SG29</accession>
<evidence type="ECO:0000256" key="1">
    <source>
        <dbReference type="ARBA" id="ARBA00004370"/>
    </source>
</evidence>
<evidence type="ECO:0000313" key="9">
    <source>
        <dbReference type="Proteomes" id="UP000011087"/>
    </source>
</evidence>
<organism evidence="8 9">
    <name type="scientific">Guillardia theta (strain CCMP2712)</name>
    <name type="common">Cryptophyte</name>
    <dbReference type="NCBI Taxonomy" id="905079"/>
    <lineage>
        <taxon>Eukaryota</taxon>
        <taxon>Cryptophyceae</taxon>
        <taxon>Pyrenomonadales</taxon>
        <taxon>Geminigeraceae</taxon>
        <taxon>Guillardia</taxon>
    </lineage>
</organism>
<dbReference type="GO" id="GO:0030145">
    <property type="term" value="F:manganese ion binding"/>
    <property type="evidence" value="ECO:0007669"/>
    <property type="project" value="InterPro"/>
</dbReference>
<evidence type="ECO:0000256" key="3">
    <source>
        <dbReference type="ARBA" id="ARBA00022692"/>
    </source>
</evidence>
<dbReference type="Proteomes" id="UP000011087">
    <property type="component" value="Unassembled WGS sequence"/>
</dbReference>
<dbReference type="Pfam" id="PF06298">
    <property type="entry name" value="PsbY"/>
    <property type="match status" value="1"/>
</dbReference>
<keyword evidence="5" id="KW-0793">Thylakoid</keyword>
<proteinExistence type="inferred from homology"/>
<evidence type="ECO:0000256" key="2">
    <source>
        <dbReference type="ARBA" id="ARBA00022531"/>
    </source>
</evidence>
<dbReference type="GO" id="GO:0015979">
    <property type="term" value="P:photosynthesis"/>
    <property type="evidence" value="ECO:0007669"/>
    <property type="project" value="UniProtKB-KW"/>
</dbReference>
<dbReference type="NCBIfam" id="NF009711">
    <property type="entry name" value="PRK13240.1"/>
    <property type="match status" value="1"/>
</dbReference>
<dbReference type="EnsemblProtists" id="AAC35618">
    <property type="protein sequence ID" value="AAC35618"/>
    <property type="gene ID" value="EGPrGTG00000000122"/>
</dbReference>
<evidence type="ECO:0000256" key="7">
    <source>
        <dbReference type="ARBA" id="ARBA00023276"/>
    </source>
</evidence>
<reference evidence="9" key="2">
    <citation type="submission" date="2012-11" db="EMBL/GenBank/DDBJ databases">
        <authorList>
            <person name="Kuo A."/>
            <person name="Curtis B.A."/>
            <person name="Tanifuji G."/>
            <person name="Burki F."/>
            <person name="Gruber A."/>
            <person name="Irimia M."/>
            <person name="Maruyama S."/>
            <person name="Arias M.C."/>
            <person name="Ball S.G."/>
            <person name="Gile G.H."/>
            <person name="Hirakawa Y."/>
            <person name="Hopkins J.F."/>
            <person name="Rensing S.A."/>
            <person name="Schmutz J."/>
            <person name="Symeonidi A."/>
            <person name="Elias M."/>
            <person name="Eveleigh R.J."/>
            <person name="Herman E.K."/>
            <person name="Klute M.J."/>
            <person name="Nakayama T."/>
            <person name="Obornik M."/>
            <person name="Reyes-Prieto A."/>
            <person name="Armbrust E.V."/>
            <person name="Aves S.J."/>
            <person name="Beiko R.G."/>
            <person name="Coutinho P."/>
            <person name="Dacks J.B."/>
            <person name="Durnford D.G."/>
            <person name="Fast N.M."/>
            <person name="Green B.R."/>
            <person name="Grisdale C."/>
            <person name="Hempe F."/>
            <person name="Henrissat B."/>
            <person name="Hoppner M.P."/>
            <person name="Ishida K.-I."/>
            <person name="Kim E."/>
            <person name="Koreny L."/>
            <person name="Kroth P.G."/>
            <person name="Liu Y."/>
            <person name="Malik S.-B."/>
            <person name="Maier U.G."/>
            <person name="McRose D."/>
            <person name="Mock T."/>
            <person name="Neilson J.A."/>
            <person name="Onodera N.T."/>
            <person name="Poole A.M."/>
            <person name="Pritham E.J."/>
            <person name="Richards T.A."/>
            <person name="Rocap G."/>
            <person name="Roy S.W."/>
            <person name="Sarai C."/>
            <person name="Schaack S."/>
            <person name="Shirato S."/>
            <person name="Slamovits C.H."/>
            <person name="Spencer D.F."/>
            <person name="Suzuki S."/>
            <person name="Worden A.Z."/>
            <person name="Zauner S."/>
            <person name="Barry K."/>
            <person name="Bell C."/>
            <person name="Bharti A.K."/>
            <person name="Crow J.A."/>
            <person name="Grimwood J."/>
            <person name="Kramer R."/>
            <person name="Lindquist E."/>
            <person name="Lucas S."/>
            <person name="Salamov A."/>
            <person name="McFadden G.I."/>
            <person name="Lane C.E."/>
            <person name="Keeling P.J."/>
            <person name="Gray M.W."/>
            <person name="Grigoriev I.V."/>
            <person name="Archibald J.M."/>
        </authorList>
    </citation>
    <scope>NUCLEOTIDE SEQUENCE</scope>
    <source>
        <strain evidence="9">CCMP2712</strain>
    </source>
</reference>
<dbReference type="SMR" id="A0A0C3SG29"/>
<name>A0A0C3SG29_GUITC</name>
<dbReference type="EMBL" id="AF041468">
    <property type="status" value="NOT_ANNOTATED_CDS"/>
    <property type="molecule type" value="Genomic_DNA"/>
</dbReference>
<dbReference type="AlphaFoldDB" id="A0A0C3SG29"/>
<keyword evidence="2" id="KW-0602">Photosynthesis</keyword>
<evidence type="ECO:0000256" key="4">
    <source>
        <dbReference type="ARBA" id="ARBA00022989"/>
    </source>
</evidence>
<protein>
    <recommendedName>
        <fullName evidence="10">Photosystem II protein Y</fullName>
    </recommendedName>
</protein>